<evidence type="ECO:0000313" key="5">
    <source>
        <dbReference type="Proteomes" id="UP000332933"/>
    </source>
</evidence>
<dbReference type="SUPFAM" id="SSF49562">
    <property type="entry name" value="C2 domain (Calcium/lipid-binding domain, CaLB)"/>
    <property type="match status" value="1"/>
</dbReference>
<dbReference type="PANTHER" id="PTHR11200">
    <property type="entry name" value="INOSITOL 5-PHOSPHATASE"/>
    <property type="match status" value="1"/>
</dbReference>
<reference evidence="3" key="2">
    <citation type="submission" date="2019-06" db="EMBL/GenBank/DDBJ databases">
        <title>Genomics analysis of Aphanomyces spp. identifies a new class of oomycete effector associated with host adaptation.</title>
        <authorList>
            <person name="Gaulin E."/>
        </authorList>
    </citation>
    <scope>NUCLEOTIDE SEQUENCE</scope>
    <source>
        <strain evidence="3">CBS 578.67</strain>
    </source>
</reference>
<dbReference type="GO" id="GO:0004439">
    <property type="term" value="F:phosphatidylinositol-4,5-bisphosphate 5-phosphatase activity"/>
    <property type="evidence" value="ECO:0007669"/>
    <property type="project" value="TreeGrafter"/>
</dbReference>
<dbReference type="PANTHER" id="PTHR11200:SF291">
    <property type="entry name" value="INOSITOL 5-PHOSPHATASE"/>
    <property type="match status" value="1"/>
</dbReference>
<dbReference type="EMBL" id="VJMH01005688">
    <property type="protein sequence ID" value="KAF0693475.1"/>
    <property type="molecule type" value="Genomic_DNA"/>
</dbReference>
<dbReference type="PROSITE" id="PS50004">
    <property type="entry name" value="C2"/>
    <property type="match status" value="1"/>
</dbReference>
<proteinExistence type="predicted"/>
<reference evidence="4 5" key="1">
    <citation type="submission" date="2019-03" db="EMBL/GenBank/DDBJ databases">
        <authorList>
            <person name="Gaulin E."/>
            <person name="Dumas B."/>
        </authorList>
    </citation>
    <scope>NUCLEOTIDE SEQUENCE [LARGE SCALE GENOMIC DNA]</scope>
    <source>
        <strain evidence="4">CBS 568.67</strain>
    </source>
</reference>
<dbReference type="Gene3D" id="3.60.10.10">
    <property type="entry name" value="Endonuclease/exonuclease/phosphatase"/>
    <property type="match status" value="1"/>
</dbReference>
<feature type="region of interest" description="Disordered" evidence="1">
    <location>
        <begin position="1"/>
        <end position="21"/>
    </location>
</feature>
<dbReference type="InterPro" id="IPR046985">
    <property type="entry name" value="IP5"/>
</dbReference>
<name>A0A485L4S4_9STRA</name>
<dbReference type="OrthoDB" id="62798at2759"/>
<keyword evidence="5" id="KW-1185">Reference proteome</keyword>
<dbReference type="InterPro" id="IPR000300">
    <property type="entry name" value="IPPc"/>
</dbReference>
<evidence type="ECO:0000256" key="1">
    <source>
        <dbReference type="SAM" id="MobiDB-lite"/>
    </source>
</evidence>
<dbReference type="AlphaFoldDB" id="A0A485L4S4"/>
<dbReference type="Pfam" id="PF00168">
    <property type="entry name" value="C2"/>
    <property type="match status" value="1"/>
</dbReference>
<dbReference type="Gene3D" id="2.60.40.150">
    <property type="entry name" value="C2 domain"/>
    <property type="match status" value="1"/>
</dbReference>
<sequence>MTSLVAVPPQSASPTKTPHPFLQKIAEKTSTPGGKPEGQERTLKLFTGTWNVGNKMPPSTSQDINCWIPEGGGDYDIIAVGLQESTYKKKSNAPDSPGHREVETVPEHEHEDDDDDEDAARDIELHEVVLDEVPKKKELPKHSSIRHAFSELTKRPSMTPSTYPFFTQLAEHLGSNYMQIGAVELMEIRLAVYVHTRNEAGIHRFSDVEKVTEATGVGNVIGNKVRYTMISLGIMTSVALQGGAVLKVVVNQRSFCFVNCHLAAHEAQKFLERRNSDVAEILNGARVGQKSVELDHQFDHAFWFGDMNYRISLGYTDPKEMSKEDHWSAVHALVQAKDYGKLFENDQLQHQMHANKVLSGWTTIPCNFPPTFKRLRGKTDEFTKQRTPSWCDRVLWKSLPGFEKNLRLIEYNCVPSITTSDHKPVFASFEVLPIGRPALEGSPHDMVDVKLTGVSASNLDAMDIGGTSDPYIKFYCSVPDLLLSDETKRPQTAVLKNTLNPQWDDTQVPPLQFKCQLSDLNSAHLIMLLMDYDATSTDDLLGQATLYLPDFYVPGESVPFETTVIRNGIHAGVVRGSIAISPSGKHFADWEKNSSRVPGCTCSTM</sequence>
<protein>
    <submittedName>
        <fullName evidence="4">Aste57867_15572 protein</fullName>
    </submittedName>
</protein>
<gene>
    <name evidence="4" type="primary">Aste57867_15572</name>
    <name evidence="3" type="ORF">As57867_015516</name>
    <name evidence="4" type="ORF">ASTE57867_15572</name>
</gene>
<dbReference type="CDD" id="cd00030">
    <property type="entry name" value="C2"/>
    <property type="match status" value="1"/>
</dbReference>
<dbReference type="SUPFAM" id="SSF56219">
    <property type="entry name" value="DNase I-like"/>
    <property type="match status" value="1"/>
</dbReference>
<dbReference type="InterPro" id="IPR035892">
    <property type="entry name" value="C2_domain_sf"/>
</dbReference>
<dbReference type="EMBL" id="CAADRA010005709">
    <property type="protein sequence ID" value="VFT92374.1"/>
    <property type="molecule type" value="Genomic_DNA"/>
</dbReference>
<dbReference type="GO" id="GO:0046856">
    <property type="term" value="P:phosphatidylinositol dephosphorylation"/>
    <property type="evidence" value="ECO:0007669"/>
    <property type="project" value="InterPro"/>
</dbReference>
<evidence type="ECO:0000313" key="4">
    <source>
        <dbReference type="EMBL" id="VFT92374.1"/>
    </source>
</evidence>
<evidence type="ECO:0000313" key="3">
    <source>
        <dbReference type="EMBL" id="KAF0693475.1"/>
    </source>
</evidence>
<feature type="compositionally biased region" description="Basic and acidic residues" evidence="1">
    <location>
        <begin position="97"/>
        <end position="109"/>
    </location>
</feature>
<organism evidence="4 5">
    <name type="scientific">Aphanomyces stellatus</name>
    <dbReference type="NCBI Taxonomy" id="120398"/>
    <lineage>
        <taxon>Eukaryota</taxon>
        <taxon>Sar</taxon>
        <taxon>Stramenopiles</taxon>
        <taxon>Oomycota</taxon>
        <taxon>Saprolegniomycetes</taxon>
        <taxon>Saprolegniales</taxon>
        <taxon>Verrucalvaceae</taxon>
        <taxon>Aphanomyces</taxon>
    </lineage>
</organism>
<evidence type="ECO:0000259" key="2">
    <source>
        <dbReference type="PROSITE" id="PS50004"/>
    </source>
</evidence>
<feature type="region of interest" description="Disordered" evidence="1">
    <location>
        <begin position="88"/>
        <end position="117"/>
    </location>
</feature>
<feature type="domain" description="C2" evidence="2">
    <location>
        <begin position="433"/>
        <end position="562"/>
    </location>
</feature>
<dbReference type="SMART" id="SM00128">
    <property type="entry name" value="IPPc"/>
    <property type="match status" value="1"/>
</dbReference>
<accession>A0A485L4S4</accession>
<dbReference type="InterPro" id="IPR036691">
    <property type="entry name" value="Endo/exonu/phosph_ase_sf"/>
</dbReference>
<dbReference type="Pfam" id="PF22669">
    <property type="entry name" value="Exo_endo_phos2"/>
    <property type="match status" value="1"/>
</dbReference>
<dbReference type="Proteomes" id="UP000332933">
    <property type="component" value="Unassembled WGS sequence"/>
</dbReference>
<dbReference type="InterPro" id="IPR000008">
    <property type="entry name" value="C2_dom"/>
</dbReference>
<dbReference type="SMART" id="SM00239">
    <property type="entry name" value="C2"/>
    <property type="match status" value="1"/>
</dbReference>